<sequence length="303" mass="34895">MKPYAKPPLPPKALLRTLASRGLMIEDPSAALHALKRVGYYRLSGYWLPFKQPDDSFESGLTFATVIGLYELDRQFRMLVLDAIERVEVALRSAIADRFANRYGVFGHLDRHNFRPSFDPRRRVSHDDWLASLTRAGERSKELFIAHHSQTYHGFPALPVWKMAEVITLGDLSMWFAALRDRDRAPIAALYGVDGVVLTSWLHTLSHVRNICAHHSRLWDRGLSIVPKVPNRDPRWLPPGVPHRNRAWIALLILRQMLCPHHQGIDWQAAIEELLTPIAGAPRWRNRMGLPEDWMEHPLWNLT</sequence>
<dbReference type="AlphaFoldDB" id="A0A495UKV4"/>
<comment type="caution">
    <text evidence="1">The sequence shown here is derived from an EMBL/GenBank/DDBJ whole genome shotgun (WGS) entry which is preliminary data.</text>
</comment>
<keyword evidence="2" id="KW-1185">Reference proteome</keyword>
<evidence type="ECO:0000313" key="2">
    <source>
        <dbReference type="Proteomes" id="UP000274556"/>
    </source>
</evidence>
<dbReference type="OrthoDB" id="5363652at2"/>
<reference evidence="1 2" key="1">
    <citation type="submission" date="2018-10" db="EMBL/GenBank/DDBJ databases">
        <title>Genomic Encyclopedia of Archaeal and Bacterial Type Strains, Phase II (KMG-II): from individual species to whole genera.</title>
        <authorList>
            <person name="Goeker M."/>
        </authorList>
    </citation>
    <scope>NUCLEOTIDE SEQUENCE [LARGE SCALE GENOMIC DNA]</scope>
    <source>
        <strain evidence="1 2">DSM 235</strain>
    </source>
</reference>
<protein>
    <submittedName>
        <fullName evidence="1">Abortive infection bacteriophage resistance protein</fullName>
    </submittedName>
</protein>
<dbReference type="InterPro" id="IPR017034">
    <property type="entry name" value="Abi_system_AbiD/AbiF"/>
</dbReference>
<gene>
    <name evidence="1" type="ORF">BDD21_5361</name>
</gene>
<dbReference type="Proteomes" id="UP000274556">
    <property type="component" value="Unassembled WGS sequence"/>
</dbReference>
<proteinExistence type="predicted"/>
<accession>A0A495UKV4</accession>
<dbReference type="EMBL" id="RBXL01000002">
    <property type="protein sequence ID" value="RKT37851.1"/>
    <property type="molecule type" value="Genomic_DNA"/>
</dbReference>
<dbReference type="InterPro" id="IPR011664">
    <property type="entry name" value="Abi_system_AbiD/AbiF-like"/>
</dbReference>
<dbReference type="Pfam" id="PF07751">
    <property type="entry name" value="Abi_2"/>
    <property type="match status" value="1"/>
</dbReference>
<dbReference type="RefSeq" id="WP_120800151.1">
    <property type="nucleotide sequence ID" value="NZ_RBXL01000002.1"/>
</dbReference>
<dbReference type="PIRSF" id="PIRSF034934">
    <property type="entry name" value="AbiF_AbiD"/>
    <property type="match status" value="1"/>
</dbReference>
<name>A0A495UKV4_9GAMM</name>
<organism evidence="1 2">
    <name type="scientific">Thiocapsa rosea</name>
    <dbReference type="NCBI Taxonomy" id="69360"/>
    <lineage>
        <taxon>Bacteria</taxon>
        <taxon>Pseudomonadati</taxon>
        <taxon>Pseudomonadota</taxon>
        <taxon>Gammaproteobacteria</taxon>
        <taxon>Chromatiales</taxon>
        <taxon>Chromatiaceae</taxon>
        <taxon>Thiocapsa</taxon>
    </lineage>
</organism>
<evidence type="ECO:0000313" key="1">
    <source>
        <dbReference type="EMBL" id="RKT37851.1"/>
    </source>
</evidence>